<keyword evidence="6" id="KW-0418">Kinase</keyword>
<dbReference type="Pfam" id="PF02518">
    <property type="entry name" value="HATPase_c"/>
    <property type="match status" value="1"/>
</dbReference>
<dbReference type="GO" id="GO:0004673">
    <property type="term" value="F:protein histidine kinase activity"/>
    <property type="evidence" value="ECO:0007669"/>
    <property type="project" value="UniProtKB-EC"/>
</dbReference>
<dbReference type="SUPFAM" id="SSF48452">
    <property type="entry name" value="TPR-like"/>
    <property type="match status" value="2"/>
</dbReference>
<keyword evidence="3" id="KW-0597">Phosphoprotein</keyword>
<keyword evidence="8" id="KW-0175">Coiled coil</keyword>
<dbReference type="InterPro" id="IPR036890">
    <property type="entry name" value="HATPase_C_sf"/>
</dbReference>
<dbReference type="AlphaFoldDB" id="A0A9X2B856"/>
<dbReference type="EC" id="2.7.13.3" evidence="2"/>
<dbReference type="Gene3D" id="3.30.565.10">
    <property type="entry name" value="Histidine kinase-like ATPase, C-terminal domain"/>
    <property type="match status" value="1"/>
</dbReference>
<accession>A0A9X2B856</accession>
<keyword evidence="9" id="KW-1133">Transmembrane helix</keyword>
<evidence type="ECO:0000256" key="6">
    <source>
        <dbReference type="ARBA" id="ARBA00022777"/>
    </source>
</evidence>
<dbReference type="Pfam" id="PF13424">
    <property type="entry name" value="TPR_12"/>
    <property type="match status" value="1"/>
</dbReference>
<keyword evidence="4" id="KW-0808">Transferase</keyword>
<evidence type="ECO:0000259" key="11">
    <source>
        <dbReference type="SMART" id="SM00387"/>
    </source>
</evidence>
<dbReference type="PANTHER" id="PTHR41523">
    <property type="entry name" value="TWO-COMPONENT SYSTEM SENSOR PROTEIN"/>
    <property type="match status" value="1"/>
</dbReference>
<evidence type="ECO:0000256" key="5">
    <source>
        <dbReference type="ARBA" id="ARBA00022741"/>
    </source>
</evidence>
<dbReference type="PANTHER" id="PTHR41523:SF8">
    <property type="entry name" value="ETHYLENE RESPONSE SENSOR PROTEIN"/>
    <property type="match status" value="1"/>
</dbReference>
<comment type="catalytic activity">
    <reaction evidence="1">
        <text>ATP + protein L-histidine = ADP + protein N-phospho-L-histidine.</text>
        <dbReference type="EC" id="2.7.13.3"/>
    </reaction>
</comment>
<dbReference type="Pfam" id="PF07568">
    <property type="entry name" value="HisKA_2"/>
    <property type="match status" value="1"/>
</dbReference>
<keyword evidence="5" id="KW-0547">Nucleotide-binding</keyword>
<evidence type="ECO:0000256" key="4">
    <source>
        <dbReference type="ARBA" id="ARBA00022679"/>
    </source>
</evidence>
<evidence type="ECO:0000313" key="13">
    <source>
        <dbReference type="Proteomes" id="UP001139450"/>
    </source>
</evidence>
<feature type="chain" id="PRO_5040777959" description="histidine kinase" evidence="10">
    <location>
        <begin position="24"/>
        <end position="747"/>
    </location>
</feature>
<sequence length="747" mass="85269">MTLRNLSARLILLLLLAPATTLANRHDQIPDLRKKIKAATSDQEKLDLNLRLGEQYLTKPGELKNDLDSAMYFQNLALQLSKSTGDESMQAKAILLKGRIQLEAGDRAKASASVKEALDFSIKRKLKYDEAKAYETQLQFFDNENEGLKAKMALEKKAIALFHEIGAVEEEATGLKFLGDYDHMLGKGEEALSYLQQAMALYQKIHFREMQGVYNLISNVYMQMGNYPLSIRYGFMAAKNAEELGDYSLQLSSIYNHLAMTYYFLKQDKQALDTWNKALDVARRYNDPGYMQTILANMATSYVRLKKYNEALKALDEIRLKYPPTEIQMKLRVPYIYFNTYMEMGKLDKAAPIFNTLMDYHQKLAGDDPNQTYLYTGIIRYLIATKRYKEVYPYLQKSVEFDAGNNLFLSRTELQWYKADSATNNLASAIKHYKLYKTYSDSVFNADKANQISYLQIQFETAQKDKNILLLKQKNGLQAETIKKDGTIKAIVAACAFLLFVLLAVIYNRYRLKQRSHAQLQQQQQEINKQNELLRKLLQEKDWLLKEIHHRVKNNLQIVISLLNTQSAYINNQDAMDAIQNSQHRMHAMSLIHQKLYQSDNLATIDLSWYIQELVSYMKECFEVNNINFNVVAEPLCLDVAQAVPLGLILNESVTNSIKYAFPQGRKGTVSIILEAVGDGHYTLVISDNGTGLPAGFDEYENSSLGMNLMRGLTDQLEGSFELINQNGLTIKITFEARSAMAVLQSA</sequence>
<feature type="coiled-coil region" evidence="8">
    <location>
        <begin position="513"/>
        <end position="547"/>
    </location>
</feature>
<reference evidence="12" key="1">
    <citation type="submission" date="2022-04" db="EMBL/GenBank/DDBJ databases">
        <title>Mucilaginibacter sp. RS28 isolated from freshwater.</title>
        <authorList>
            <person name="Ko S.-R."/>
        </authorList>
    </citation>
    <scope>NUCLEOTIDE SEQUENCE</scope>
    <source>
        <strain evidence="12">RS28</strain>
    </source>
</reference>
<keyword evidence="9" id="KW-0472">Membrane</keyword>
<dbReference type="GO" id="GO:0005524">
    <property type="term" value="F:ATP binding"/>
    <property type="evidence" value="ECO:0007669"/>
    <property type="project" value="UniProtKB-KW"/>
</dbReference>
<evidence type="ECO:0000256" key="9">
    <source>
        <dbReference type="SAM" id="Phobius"/>
    </source>
</evidence>
<dbReference type="InterPro" id="IPR003594">
    <property type="entry name" value="HATPase_dom"/>
</dbReference>
<organism evidence="12 13">
    <name type="scientific">Mucilaginibacter straminoryzae</name>
    <dbReference type="NCBI Taxonomy" id="2932774"/>
    <lineage>
        <taxon>Bacteria</taxon>
        <taxon>Pseudomonadati</taxon>
        <taxon>Bacteroidota</taxon>
        <taxon>Sphingobacteriia</taxon>
        <taxon>Sphingobacteriales</taxon>
        <taxon>Sphingobacteriaceae</taxon>
        <taxon>Mucilaginibacter</taxon>
    </lineage>
</organism>
<gene>
    <name evidence="12" type="ORF">MUY27_01505</name>
</gene>
<evidence type="ECO:0000256" key="10">
    <source>
        <dbReference type="SAM" id="SignalP"/>
    </source>
</evidence>
<keyword evidence="7" id="KW-0067">ATP-binding</keyword>
<dbReference type="Gene3D" id="1.25.40.10">
    <property type="entry name" value="Tetratricopeptide repeat domain"/>
    <property type="match status" value="1"/>
</dbReference>
<dbReference type="Proteomes" id="UP001139450">
    <property type="component" value="Unassembled WGS sequence"/>
</dbReference>
<comment type="caution">
    <text evidence="12">The sequence shown here is derived from an EMBL/GenBank/DDBJ whole genome shotgun (WGS) entry which is preliminary data.</text>
</comment>
<keyword evidence="10" id="KW-0732">Signal</keyword>
<feature type="transmembrane region" description="Helical" evidence="9">
    <location>
        <begin position="488"/>
        <end position="507"/>
    </location>
</feature>
<name>A0A9X2B856_9SPHI</name>
<dbReference type="SUPFAM" id="SSF55874">
    <property type="entry name" value="ATPase domain of HSP90 chaperone/DNA topoisomerase II/histidine kinase"/>
    <property type="match status" value="1"/>
</dbReference>
<evidence type="ECO:0000256" key="8">
    <source>
        <dbReference type="SAM" id="Coils"/>
    </source>
</evidence>
<keyword evidence="9" id="KW-0812">Transmembrane</keyword>
<evidence type="ECO:0000256" key="7">
    <source>
        <dbReference type="ARBA" id="ARBA00022840"/>
    </source>
</evidence>
<dbReference type="EMBL" id="JALJEJ010000001">
    <property type="protein sequence ID" value="MCJ8208365.1"/>
    <property type="molecule type" value="Genomic_DNA"/>
</dbReference>
<dbReference type="Gene3D" id="3.30.450.20">
    <property type="entry name" value="PAS domain"/>
    <property type="match status" value="1"/>
</dbReference>
<evidence type="ECO:0000256" key="3">
    <source>
        <dbReference type="ARBA" id="ARBA00022553"/>
    </source>
</evidence>
<dbReference type="SMART" id="SM00387">
    <property type="entry name" value="HATPase_c"/>
    <property type="match status" value="1"/>
</dbReference>
<dbReference type="InterPro" id="IPR011990">
    <property type="entry name" value="TPR-like_helical_dom_sf"/>
</dbReference>
<evidence type="ECO:0000256" key="1">
    <source>
        <dbReference type="ARBA" id="ARBA00000085"/>
    </source>
</evidence>
<dbReference type="RefSeq" id="WP_245128196.1">
    <property type="nucleotide sequence ID" value="NZ_JALJEJ010000001.1"/>
</dbReference>
<keyword evidence="13" id="KW-1185">Reference proteome</keyword>
<dbReference type="InterPro" id="IPR011495">
    <property type="entry name" value="Sig_transdc_His_kin_sub2_dim/P"/>
</dbReference>
<feature type="signal peptide" evidence="10">
    <location>
        <begin position="1"/>
        <end position="23"/>
    </location>
</feature>
<dbReference type="SMART" id="SM00028">
    <property type="entry name" value="TPR"/>
    <property type="match status" value="5"/>
</dbReference>
<proteinExistence type="predicted"/>
<evidence type="ECO:0000256" key="2">
    <source>
        <dbReference type="ARBA" id="ARBA00012438"/>
    </source>
</evidence>
<evidence type="ECO:0000313" key="12">
    <source>
        <dbReference type="EMBL" id="MCJ8208365.1"/>
    </source>
</evidence>
<protein>
    <recommendedName>
        <fullName evidence="2">histidine kinase</fullName>
        <ecNumber evidence="2">2.7.13.3</ecNumber>
    </recommendedName>
</protein>
<feature type="domain" description="Histidine kinase/HSP90-like ATPase" evidence="11">
    <location>
        <begin position="641"/>
        <end position="739"/>
    </location>
</feature>
<dbReference type="InterPro" id="IPR019734">
    <property type="entry name" value="TPR_rpt"/>
</dbReference>